<sequence>MSEDVVAAGEGHEDSQDSHRQRPRWIVTPILCVAILLVALLTDTAANPLSPEQLESFGFGLADLFREPHRLLTAPFLVYRPSMLPSILAIVAVFVGLAETRLGWRRAVVSFVIGHLAGYVVAPFVLTLFAGDATSASGAADAVGTAARSAGALGALGTTGLAALRDVGASNGAFGAWGAVSLSWPRKRATILVASTLVYLVAAIFVEGEIWDYGHLFAFLLGIGTGVGRTFAIGRARTVGAKRVTWPLRRNEALGLGSALLGALHVVAGLSLPRHPGFERLESWLPMGDPGWPRLLLILTGVAQLVLAPGLYRGQRVAWGLTVAALAVTSVPTALAHPGPGSIVLGVLLLVGLSVSRHSFRAPSQWMRQRGGWRRALVPLGGAVLLLAFAGVTSRRGFTPALGIGSWTRIAFESVLGALGSATNAGPQPTSTLARETVRTLPFLFWPLAFLTLSRLLEGVAAPRVRRSERQVARALVERWGATGTAAMTLRRGNSLWLMGGGRAYAAFRVAYGHAVVLGQPVGRTEHVVPAAKEFAIYAREQGWSPVFYAVPPSTANALREDGWHTLKVGEEAVLPLRGLQFKGKGWQSTRTALNRAEREGIHFETYPAGTLPRARRDAILEVDRSWSQKTTSLPPMEFVLGNADDLEEEGSVVTLAVDESGKVHAFSSWLPVPARSGWVIDLMRRHETSFSGAMEFLIARSLLHFQADGAALASLATAPLADLSPDPEQSLVQSLLARVFTHVHEPYDFRSLFEFKEKFHPDWEPVYLAYPSNAELPTVALALARAHMPSLDLVHLVALVGRSAAERLWAESEGLWRGDC</sequence>
<evidence type="ECO:0000313" key="9">
    <source>
        <dbReference type="EMBL" id="MCA9755517.1"/>
    </source>
</evidence>
<dbReference type="GO" id="GO:0055091">
    <property type="term" value="P:phospholipid homeostasis"/>
    <property type="evidence" value="ECO:0007669"/>
    <property type="project" value="TreeGrafter"/>
</dbReference>
<feature type="transmembrane region" description="Helical" evidence="7">
    <location>
        <begin position="317"/>
        <end position="335"/>
    </location>
</feature>
<dbReference type="InterPro" id="IPR035952">
    <property type="entry name" value="Rhomboid-like_sf"/>
</dbReference>
<organism evidence="9 10">
    <name type="scientific">Eiseniibacteriota bacterium</name>
    <dbReference type="NCBI Taxonomy" id="2212470"/>
    <lineage>
        <taxon>Bacteria</taxon>
        <taxon>Candidatus Eiseniibacteriota</taxon>
    </lineage>
</organism>
<comment type="subcellular location">
    <subcellularLocation>
        <location evidence="1">Cell membrane</location>
        <topology evidence="1">Multi-pass membrane protein</topology>
    </subcellularLocation>
</comment>
<keyword evidence="2" id="KW-1003">Cell membrane</keyword>
<accession>A0A956NB18</accession>
<feature type="transmembrane region" description="Helical" evidence="7">
    <location>
        <begin position="341"/>
        <end position="360"/>
    </location>
</feature>
<feature type="transmembrane region" description="Helical" evidence="7">
    <location>
        <begin position="372"/>
        <end position="392"/>
    </location>
</feature>
<evidence type="ECO:0000256" key="3">
    <source>
        <dbReference type="ARBA" id="ARBA00022692"/>
    </source>
</evidence>
<protein>
    <submittedName>
        <fullName evidence="9">DUF2156 domain-containing protein</fullName>
    </submittedName>
</protein>
<feature type="domain" description="Phosphatidylglycerol lysyltransferase C-terminal" evidence="8">
    <location>
        <begin position="474"/>
        <end position="771"/>
    </location>
</feature>
<feature type="transmembrane region" description="Helical" evidence="7">
    <location>
        <begin position="25"/>
        <end position="42"/>
    </location>
</feature>
<keyword evidence="4 7" id="KW-1133">Transmembrane helix</keyword>
<evidence type="ECO:0000313" key="10">
    <source>
        <dbReference type="Proteomes" id="UP000739538"/>
    </source>
</evidence>
<evidence type="ECO:0000256" key="4">
    <source>
        <dbReference type="ARBA" id="ARBA00022989"/>
    </source>
</evidence>
<dbReference type="GO" id="GO:0005886">
    <property type="term" value="C:plasma membrane"/>
    <property type="evidence" value="ECO:0007669"/>
    <property type="project" value="UniProtKB-SubCell"/>
</dbReference>
<comment type="caution">
    <text evidence="9">The sequence shown here is derived from an EMBL/GenBank/DDBJ whole genome shotgun (WGS) entry which is preliminary data.</text>
</comment>
<dbReference type="Gene3D" id="1.20.1540.10">
    <property type="entry name" value="Rhomboid-like"/>
    <property type="match status" value="1"/>
</dbReference>
<feature type="region of interest" description="Disordered" evidence="6">
    <location>
        <begin position="1"/>
        <end position="20"/>
    </location>
</feature>
<dbReference type="InterPro" id="IPR051211">
    <property type="entry name" value="PG_lysyltransferase"/>
</dbReference>
<keyword evidence="3 7" id="KW-0812">Transmembrane</keyword>
<feature type="transmembrane region" description="Helical" evidence="7">
    <location>
        <begin position="189"/>
        <end position="207"/>
    </location>
</feature>
<dbReference type="EMBL" id="JAGQHS010000024">
    <property type="protein sequence ID" value="MCA9755517.1"/>
    <property type="molecule type" value="Genomic_DNA"/>
</dbReference>
<evidence type="ECO:0000256" key="2">
    <source>
        <dbReference type="ARBA" id="ARBA00022475"/>
    </source>
</evidence>
<dbReference type="AlphaFoldDB" id="A0A956NB18"/>
<feature type="transmembrane region" description="Helical" evidence="7">
    <location>
        <begin position="253"/>
        <end position="272"/>
    </location>
</feature>
<gene>
    <name evidence="9" type="ORF">KDA27_06925</name>
</gene>
<reference evidence="9" key="2">
    <citation type="journal article" date="2021" name="Microbiome">
        <title>Successional dynamics and alternative stable states in a saline activated sludge microbial community over 9 years.</title>
        <authorList>
            <person name="Wang Y."/>
            <person name="Ye J."/>
            <person name="Ju F."/>
            <person name="Liu L."/>
            <person name="Boyd J.A."/>
            <person name="Deng Y."/>
            <person name="Parks D.H."/>
            <person name="Jiang X."/>
            <person name="Yin X."/>
            <person name="Woodcroft B.J."/>
            <person name="Tyson G.W."/>
            <person name="Hugenholtz P."/>
            <person name="Polz M.F."/>
            <person name="Zhang T."/>
        </authorList>
    </citation>
    <scope>NUCLEOTIDE SEQUENCE</scope>
    <source>
        <strain evidence="9">HKST-UBA02</strain>
    </source>
</reference>
<evidence type="ECO:0000259" key="8">
    <source>
        <dbReference type="Pfam" id="PF09924"/>
    </source>
</evidence>
<keyword evidence="5 7" id="KW-0472">Membrane</keyword>
<name>A0A956NB18_UNCEI</name>
<dbReference type="PANTHER" id="PTHR34697:SF2">
    <property type="entry name" value="PHOSPHATIDYLGLYCEROL LYSYLTRANSFERASE"/>
    <property type="match status" value="1"/>
</dbReference>
<reference evidence="9" key="1">
    <citation type="submission" date="2020-04" db="EMBL/GenBank/DDBJ databases">
        <authorList>
            <person name="Zhang T."/>
        </authorList>
    </citation>
    <scope>NUCLEOTIDE SEQUENCE</scope>
    <source>
        <strain evidence="9">HKST-UBA02</strain>
    </source>
</reference>
<proteinExistence type="predicted"/>
<dbReference type="InterPro" id="IPR024320">
    <property type="entry name" value="LPG_synthase_C"/>
</dbReference>
<feature type="compositionally biased region" description="Basic and acidic residues" evidence="6">
    <location>
        <begin position="10"/>
        <end position="20"/>
    </location>
</feature>
<feature type="transmembrane region" description="Helical" evidence="7">
    <location>
        <begin position="109"/>
        <end position="130"/>
    </location>
</feature>
<feature type="transmembrane region" description="Helical" evidence="7">
    <location>
        <begin position="292"/>
        <end position="312"/>
    </location>
</feature>
<feature type="transmembrane region" description="Helical" evidence="7">
    <location>
        <begin position="213"/>
        <end position="232"/>
    </location>
</feature>
<feature type="transmembrane region" description="Helical" evidence="7">
    <location>
        <begin position="77"/>
        <end position="97"/>
    </location>
</feature>
<evidence type="ECO:0000256" key="6">
    <source>
        <dbReference type="SAM" id="MobiDB-lite"/>
    </source>
</evidence>
<evidence type="ECO:0000256" key="7">
    <source>
        <dbReference type="SAM" id="Phobius"/>
    </source>
</evidence>
<dbReference type="Pfam" id="PF09924">
    <property type="entry name" value="LPG_synthase_C"/>
    <property type="match status" value="1"/>
</dbReference>
<dbReference type="GO" id="GO:0016755">
    <property type="term" value="F:aminoacyltransferase activity"/>
    <property type="evidence" value="ECO:0007669"/>
    <property type="project" value="TreeGrafter"/>
</dbReference>
<evidence type="ECO:0000256" key="5">
    <source>
        <dbReference type="ARBA" id="ARBA00023136"/>
    </source>
</evidence>
<dbReference type="Proteomes" id="UP000739538">
    <property type="component" value="Unassembled WGS sequence"/>
</dbReference>
<dbReference type="SUPFAM" id="SSF144091">
    <property type="entry name" value="Rhomboid-like"/>
    <property type="match status" value="1"/>
</dbReference>
<dbReference type="PANTHER" id="PTHR34697">
    <property type="entry name" value="PHOSPHATIDYLGLYCEROL LYSYLTRANSFERASE"/>
    <property type="match status" value="1"/>
</dbReference>
<evidence type="ECO:0000256" key="1">
    <source>
        <dbReference type="ARBA" id="ARBA00004651"/>
    </source>
</evidence>